<evidence type="ECO:0000256" key="1">
    <source>
        <dbReference type="SAM" id="SignalP"/>
    </source>
</evidence>
<feature type="chain" id="PRO_5032808608" description="Lipoprotein" evidence="1">
    <location>
        <begin position="24"/>
        <end position="153"/>
    </location>
</feature>
<proteinExistence type="predicted"/>
<keyword evidence="3" id="KW-1185">Reference proteome</keyword>
<dbReference type="RefSeq" id="WP_153748190.1">
    <property type="nucleotide sequence ID" value="NZ_BAAADI010000046.1"/>
</dbReference>
<dbReference type="OrthoDB" id="7875627at2"/>
<comment type="caution">
    <text evidence="2">The sequence shown here is derived from an EMBL/GenBank/DDBJ whole genome shotgun (WGS) entry which is preliminary data.</text>
</comment>
<dbReference type="AlphaFoldDB" id="A0A844BE68"/>
<dbReference type="Proteomes" id="UP000466730">
    <property type="component" value="Unassembled WGS sequence"/>
</dbReference>
<evidence type="ECO:0000313" key="3">
    <source>
        <dbReference type="Proteomes" id="UP000466730"/>
    </source>
</evidence>
<reference evidence="2 3" key="1">
    <citation type="submission" date="2019-11" db="EMBL/GenBank/DDBJ databases">
        <title>Draft Whole-Genome sequence of the marine photosynthetic bacterium Rhodovulum strictum DSM 11289.</title>
        <authorList>
            <person name="Kyndt J.A."/>
            <person name="Meyer T.E."/>
        </authorList>
    </citation>
    <scope>NUCLEOTIDE SEQUENCE [LARGE SCALE GENOMIC DNA]</scope>
    <source>
        <strain evidence="2 3">DSM 11289</strain>
    </source>
</reference>
<protein>
    <recommendedName>
        <fullName evidence="4">Lipoprotein</fullName>
    </recommendedName>
</protein>
<dbReference type="PROSITE" id="PS51257">
    <property type="entry name" value="PROKAR_LIPOPROTEIN"/>
    <property type="match status" value="1"/>
</dbReference>
<sequence>MRRALALIAALALAACVPPDPTAAPGPMRTMRGNLVLPDPSDPGRFEVFARAGDSGADLWCAASEFAERELRVPVNRRIYVVTPRGSSAARPGARSVVFTVAPDAALLAAAEALPMGLTMDVGRPGRNFLPVHGRTACRPLFERRFGPGFTVP</sequence>
<accession>A0A844BE68</accession>
<dbReference type="EMBL" id="WJPO01000009">
    <property type="protein sequence ID" value="MRH20878.1"/>
    <property type="molecule type" value="Genomic_DNA"/>
</dbReference>
<evidence type="ECO:0008006" key="4">
    <source>
        <dbReference type="Google" id="ProtNLM"/>
    </source>
</evidence>
<feature type="signal peptide" evidence="1">
    <location>
        <begin position="1"/>
        <end position="23"/>
    </location>
</feature>
<gene>
    <name evidence="2" type="ORF">GH815_07710</name>
</gene>
<name>A0A844BE68_9RHOB</name>
<organism evidence="2 3">
    <name type="scientific">Rhodovulum strictum</name>
    <dbReference type="NCBI Taxonomy" id="58314"/>
    <lineage>
        <taxon>Bacteria</taxon>
        <taxon>Pseudomonadati</taxon>
        <taxon>Pseudomonadota</taxon>
        <taxon>Alphaproteobacteria</taxon>
        <taxon>Rhodobacterales</taxon>
        <taxon>Paracoccaceae</taxon>
        <taxon>Rhodovulum</taxon>
    </lineage>
</organism>
<keyword evidence="1" id="KW-0732">Signal</keyword>
<evidence type="ECO:0000313" key="2">
    <source>
        <dbReference type="EMBL" id="MRH20878.1"/>
    </source>
</evidence>